<dbReference type="AlphaFoldDB" id="A0A5C5YH06"/>
<protein>
    <recommendedName>
        <fullName evidence="3">LarA-like N-terminal domain-containing protein</fullName>
    </recommendedName>
</protein>
<evidence type="ECO:0000313" key="2">
    <source>
        <dbReference type="Proteomes" id="UP000318478"/>
    </source>
</evidence>
<keyword evidence="2" id="KW-1185">Reference proteome</keyword>
<reference evidence="1 2" key="1">
    <citation type="submission" date="2019-02" db="EMBL/GenBank/DDBJ databases">
        <title>Deep-cultivation of Planctomycetes and their phenomic and genomic characterization uncovers novel biology.</title>
        <authorList>
            <person name="Wiegand S."/>
            <person name="Jogler M."/>
            <person name="Boedeker C."/>
            <person name="Pinto D."/>
            <person name="Vollmers J."/>
            <person name="Rivas-Marin E."/>
            <person name="Kohn T."/>
            <person name="Peeters S.H."/>
            <person name="Heuer A."/>
            <person name="Rast P."/>
            <person name="Oberbeckmann S."/>
            <person name="Bunk B."/>
            <person name="Jeske O."/>
            <person name="Meyerdierks A."/>
            <person name="Storesund J.E."/>
            <person name="Kallscheuer N."/>
            <person name="Luecker S."/>
            <person name="Lage O.M."/>
            <person name="Pohl T."/>
            <person name="Merkel B.J."/>
            <person name="Hornburger P."/>
            <person name="Mueller R.-W."/>
            <person name="Bruemmer F."/>
            <person name="Labrenz M."/>
            <person name="Spormann A.M."/>
            <person name="Op Den Camp H."/>
            <person name="Overmann J."/>
            <person name="Amann R."/>
            <person name="Jetten M.S.M."/>
            <person name="Mascher T."/>
            <person name="Medema M.H."/>
            <person name="Devos D.P."/>
            <person name="Kaster A.-K."/>
            <person name="Ovreas L."/>
            <person name="Rohde M."/>
            <person name="Galperin M.Y."/>
            <person name="Jogler C."/>
        </authorList>
    </citation>
    <scope>NUCLEOTIDE SEQUENCE [LARGE SCALE GENOMIC DNA]</scope>
    <source>
        <strain evidence="1 2">Pla123a</strain>
    </source>
</reference>
<evidence type="ECO:0000313" key="1">
    <source>
        <dbReference type="EMBL" id="TWT73785.1"/>
    </source>
</evidence>
<name>A0A5C5YH06_9BACT</name>
<proteinExistence type="predicted"/>
<gene>
    <name evidence="1" type="ORF">Pla123a_36790</name>
</gene>
<sequence length="401" mass="42699">MPTLLQIESPSGEPIELRDGCTLPRRLDESFRPLVGDHARDAVVQALEQPLGFPPIADGIVPGDSVAVALGAGIPDLPAVARGVVEAVVRAGVEPAQVTLLTTTKRDAKAVRAAVDEAVAVAEHDPSDENELCYAGVTREDDVGLLLNRALFHADLMIPVSCAATPDDPHNRGPYDGLYPAFFNSEALQSLRSTLDERPEWWRKRTEEAGWVIGAPMVVRVAPGEGGSVAGVFAGAPGEVEQRAAHATRQAWVRVVEQDADLVIATVTGDPDRQTWDDVARALQAAERAAAPGAPVAVCTSLKQRVGKSLTRLRGAGDMDEVRRRLGKDGHADTQAARALADALERGPVFLMSRLGDEVVEDLGMAPIAGVGELQRLADRFERVLLLEHAQHIEIAADGGE</sequence>
<accession>A0A5C5YH06</accession>
<dbReference type="Gene3D" id="3.40.50.11440">
    <property type="match status" value="1"/>
</dbReference>
<comment type="caution">
    <text evidence="1">The sequence shown here is derived from an EMBL/GenBank/DDBJ whole genome shotgun (WGS) entry which is preliminary data.</text>
</comment>
<dbReference type="RefSeq" id="WP_197528091.1">
    <property type="nucleotide sequence ID" value="NZ_SJPO01000009.1"/>
</dbReference>
<evidence type="ECO:0008006" key="3">
    <source>
        <dbReference type="Google" id="ProtNLM"/>
    </source>
</evidence>
<dbReference type="EMBL" id="SJPO01000009">
    <property type="protein sequence ID" value="TWT73785.1"/>
    <property type="molecule type" value="Genomic_DNA"/>
</dbReference>
<dbReference type="Proteomes" id="UP000318478">
    <property type="component" value="Unassembled WGS sequence"/>
</dbReference>
<organism evidence="1 2">
    <name type="scientific">Posidoniimonas polymericola</name>
    <dbReference type="NCBI Taxonomy" id="2528002"/>
    <lineage>
        <taxon>Bacteria</taxon>
        <taxon>Pseudomonadati</taxon>
        <taxon>Planctomycetota</taxon>
        <taxon>Planctomycetia</taxon>
        <taxon>Pirellulales</taxon>
        <taxon>Lacipirellulaceae</taxon>
        <taxon>Posidoniimonas</taxon>
    </lineage>
</organism>